<dbReference type="InterPro" id="IPR011989">
    <property type="entry name" value="ARM-like"/>
</dbReference>
<dbReference type="FunFam" id="1.25.10.10:FF:000009">
    <property type="entry name" value="Importin subunit alpha"/>
    <property type="match status" value="1"/>
</dbReference>
<dbReference type="PIRSF" id="PIRSF005673">
    <property type="entry name" value="Importin_alpha"/>
    <property type="match status" value="1"/>
</dbReference>
<dbReference type="InterPro" id="IPR032413">
    <property type="entry name" value="Arm_3"/>
</dbReference>
<dbReference type="OrthoDB" id="29145at2759"/>
<dbReference type="PANTHER" id="PTHR23316">
    <property type="entry name" value="IMPORTIN ALPHA"/>
    <property type="match status" value="1"/>
</dbReference>
<dbReference type="AlphaFoldDB" id="A0A8K0NXL9"/>
<dbReference type="InterPro" id="IPR000225">
    <property type="entry name" value="Armadillo"/>
</dbReference>
<dbReference type="InterPro" id="IPR002652">
    <property type="entry name" value="Importin-a_IBB"/>
</dbReference>
<feature type="repeat" description="ARM" evidence="6">
    <location>
        <begin position="331"/>
        <end position="362"/>
    </location>
</feature>
<feature type="region of interest" description="Disordered" evidence="7">
    <location>
        <begin position="51"/>
        <end position="71"/>
    </location>
</feature>
<keyword evidence="10" id="KW-1185">Reference proteome</keyword>
<dbReference type="Gene3D" id="1.20.5.690">
    <property type="entry name" value="Importin-alpha, importin-beta-binding domain"/>
    <property type="match status" value="1"/>
</dbReference>
<dbReference type="GO" id="GO:0005634">
    <property type="term" value="C:nucleus"/>
    <property type="evidence" value="ECO:0007669"/>
    <property type="project" value="UniProtKB-ARBA"/>
</dbReference>
<dbReference type="SMART" id="SM00185">
    <property type="entry name" value="ARM"/>
    <property type="match status" value="8"/>
</dbReference>
<feature type="domain" description="IBB" evidence="8">
    <location>
        <begin position="1"/>
        <end position="62"/>
    </location>
</feature>
<dbReference type="GO" id="GO:0061608">
    <property type="term" value="F:nuclear import signal receptor activity"/>
    <property type="evidence" value="ECO:0007669"/>
    <property type="project" value="InterPro"/>
</dbReference>
<protein>
    <recommendedName>
        <fullName evidence="5">Importin subunit alpha</fullName>
    </recommendedName>
</protein>
<dbReference type="Proteomes" id="UP000792457">
    <property type="component" value="Unassembled WGS sequence"/>
</dbReference>
<accession>A0A8K0NXL9</accession>
<comment type="caution">
    <text evidence="9">The sequence shown here is derived from an EMBL/GenBank/DDBJ whole genome shotgun (WGS) entry which is preliminary data.</text>
</comment>
<evidence type="ECO:0000256" key="1">
    <source>
        <dbReference type="ARBA" id="ARBA00010394"/>
    </source>
</evidence>
<evidence type="ECO:0000256" key="5">
    <source>
        <dbReference type="PIRNR" id="PIRNR005673"/>
    </source>
</evidence>
<evidence type="ECO:0000256" key="7">
    <source>
        <dbReference type="SAM" id="MobiDB-lite"/>
    </source>
</evidence>
<keyword evidence="2 5" id="KW-0813">Transport</keyword>
<evidence type="ECO:0000256" key="3">
    <source>
        <dbReference type="ARBA" id="ARBA00022737"/>
    </source>
</evidence>
<dbReference type="Gene3D" id="1.25.10.10">
    <property type="entry name" value="Leucine-rich Repeat Variant"/>
    <property type="match status" value="1"/>
</dbReference>
<dbReference type="InterPro" id="IPR036975">
    <property type="entry name" value="Importin-a_IBB_sf"/>
</dbReference>
<evidence type="ECO:0000256" key="2">
    <source>
        <dbReference type="ARBA" id="ARBA00022448"/>
    </source>
</evidence>
<dbReference type="InterPro" id="IPR024931">
    <property type="entry name" value="Importin_alpha"/>
</dbReference>
<dbReference type="InterPro" id="IPR016024">
    <property type="entry name" value="ARM-type_fold"/>
</dbReference>
<evidence type="ECO:0000256" key="6">
    <source>
        <dbReference type="PROSITE-ProRule" id="PRU00259"/>
    </source>
</evidence>
<dbReference type="GO" id="GO:0005737">
    <property type="term" value="C:cytoplasm"/>
    <property type="evidence" value="ECO:0007669"/>
    <property type="project" value="InterPro"/>
</dbReference>
<feature type="compositionally biased region" description="Basic and acidic residues" evidence="7">
    <location>
        <begin position="22"/>
        <end position="34"/>
    </location>
</feature>
<reference evidence="9" key="1">
    <citation type="submission" date="2013-04" db="EMBL/GenBank/DDBJ databases">
        <authorList>
            <person name="Qu J."/>
            <person name="Murali S.C."/>
            <person name="Bandaranaike D."/>
            <person name="Bellair M."/>
            <person name="Blankenburg K."/>
            <person name="Chao H."/>
            <person name="Dinh H."/>
            <person name="Doddapaneni H."/>
            <person name="Downs B."/>
            <person name="Dugan-Rocha S."/>
            <person name="Elkadiri S."/>
            <person name="Gnanaolivu R.D."/>
            <person name="Hernandez B."/>
            <person name="Javaid M."/>
            <person name="Jayaseelan J.C."/>
            <person name="Lee S."/>
            <person name="Li M."/>
            <person name="Ming W."/>
            <person name="Munidasa M."/>
            <person name="Muniz J."/>
            <person name="Nguyen L."/>
            <person name="Ongeri F."/>
            <person name="Osuji N."/>
            <person name="Pu L.-L."/>
            <person name="Puazo M."/>
            <person name="Qu C."/>
            <person name="Quiroz J."/>
            <person name="Raj R."/>
            <person name="Weissenberger G."/>
            <person name="Xin Y."/>
            <person name="Zou X."/>
            <person name="Han Y."/>
            <person name="Richards S."/>
            <person name="Worley K."/>
            <person name="Muzny D."/>
            <person name="Gibbs R."/>
        </authorList>
    </citation>
    <scope>NUCLEOTIDE SEQUENCE</scope>
    <source>
        <strain evidence="9">Sampled in the wild</strain>
    </source>
</reference>
<dbReference type="PROSITE" id="PS50176">
    <property type="entry name" value="ARM_REPEAT"/>
    <property type="match status" value="3"/>
</dbReference>
<evidence type="ECO:0000259" key="8">
    <source>
        <dbReference type="PROSITE" id="PS51214"/>
    </source>
</evidence>
<dbReference type="PROSITE" id="PS51214">
    <property type="entry name" value="IBB"/>
    <property type="match status" value="1"/>
</dbReference>
<reference evidence="9" key="2">
    <citation type="submission" date="2017-10" db="EMBL/GenBank/DDBJ databases">
        <title>Ladona fulva Genome sequencing and assembly.</title>
        <authorList>
            <person name="Murali S."/>
            <person name="Richards S."/>
            <person name="Bandaranaike D."/>
            <person name="Bellair M."/>
            <person name="Blankenburg K."/>
            <person name="Chao H."/>
            <person name="Dinh H."/>
            <person name="Doddapaneni H."/>
            <person name="Dugan-Rocha S."/>
            <person name="Elkadiri S."/>
            <person name="Gnanaolivu R."/>
            <person name="Hernandez B."/>
            <person name="Skinner E."/>
            <person name="Javaid M."/>
            <person name="Lee S."/>
            <person name="Li M."/>
            <person name="Ming W."/>
            <person name="Munidasa M."/>
            <person name="Muniz J."/>
            <person name="Nguyen L."/>
            <person name="Hughes D."/>
            <person name="Osuji N."/>
            <person name="Pu L.-L."/>
            <person name="Puazo M."/>
            <person name="Qu C."/>
            <person name="Quiroz J."/>
            <person name="Raj R."/>
            <person name="Weissenberger G."/>
            <person name="Xin Y."/>
            <person name="Zou X."/>
            <person name="Han Y."/>
            <person name="Worley K."/>
            <person name="Muzny D."/>
            <person name="Gibbs R."/>
        </authorList>
    </citation>
    <scope>NUCLEOTIDE SEQUENCE</scope>
    <source>
        <strain evidence="9">Sampled in the wild</strain>
    </source>
</reference>
<name>A0A8K0NXL9_LADFU</name>
<feature type="repeat" description="ARM" evidence="6">
    <location>
        <begin position="289"/>
        <end position="331"/>
    </location>
</feature>
<gene>
    <name evidence="9" type="ORF">J437_LFUL004473</name>
</gene>
<dbReference type="Pfam" id="PF00514">
    <property type="entry name" value="Arm"/>
    <property type="match status" value="7"/>
</dbReference>
<dbReference type="EMBL" id="KZ308238">
    <property type="protein sequence ID" value="KAG8225472.1"/>
    <property type="molecule type" value="Genomic_DNA"/>
</dbReference>
<evidence type="ECO:0000313" key="9">
    <source>
        <dbReference type="EMBL" id="KAG8225472.1"/>
    </source>
</evidence>
<feature type="region of interest" description="Disordered" evidence="7">
    <location>
        <begin position="1"/>
        <end position="34"/>
    </location>
</feature>
<dbReference type="Pfam" id="PF16186">
    <property type="entry name" value="Arm_3"/>
    <property type="match status" value="1"/>
</dbReference>
<dbReference type="SUPFAM" id="SSF48371">
    <property type="entry name" value="ARM repeat"/>
    <property type="match status" value="1"/>
</dbReference>
<keyword evidence="4 5" id="KW-0653">Protein transport</keyword>
<keyword evidence="3" id="KW-0677">Repeat</keyword>
<evidence type="ECO:0000313" key="10">
    <source>
        <dbReference type="Proteomes" id="UP000792457"/>
    </source>
</evidence>
<organism evidence="9 10">
    <name type="scientific">Ladona fulva</name>
    <name type="common">Scarce chaser dragonfly</name>
    <name type="synonym">Libellula fulva</name>
    <dbReference type="NCBI Taxonomy" id="123851"/>
    <lineage>
        <taxon>Eukaryota</taxon>
        <taxon>Metazoa</taxon>
        <taxon>Ecdysozoa</taxon>
        <taxon>Arthropoda</taxon>
        <taxon>Hexapoda</taxon>
        <taxon>Insecta</taxon>
        <taxon>Pterygota</taxon>
        <taxon>Palaeoptera</taxon>
        <taxon>Odonata</taxon>
        <taxon>Epiprocta</taxon>
        <taxon>Anisoptera</taxon>
        <taxon>Libelluloidea</taxon>
        <taxon>Libellulidae</taxon>
        <taxon>Ladona</taxon>
    </lineage>
</organism>
<feature type="repeat" description="ARM" evidence="6">
    <location>
        <begin position="162"/>
        <end position="190"/>
    </location>
</feature>
<proteinExistence type="inferred from homology"/>
<dbReference type="GO" id="GO:0006607">
    <property type="term" value="P:NLS-bearing protein import into nucleus"/>
    <property type="evidence" value="ECO:0007669"/>
    <property type="project" value="UniProtKB-ARBA"/>
</dbReference>
<comment type="similarity">
    <text evidence="1 5">Belongs to the importin alpha family.</text>
</comment>
<dbReference type="Pfam" id="PF01749">
    <property type="entry name" value="IBB"/>
    <property type="match status" value="1"/>
</dbReference>
<sequence>MESSLRSEENLNASRMKKFKNRGKDVEEMRRRRSEISVELRKARKDEQLQKRRNLSILDEPTSPLQENNNRTPFNMSIEEIMQEMDSPDPQVQLSATQAARKMLSRERNPPIKDLIQAGIVPKCVSYLSDFNNPTLQFEAAWALTNVAAGSSEQTSAVIKAGGIPPLVNLLSSTCPNVAEQAVWALGNIAGDGPGPRDLVLKSNALPPLLELIHPNTPVTSLRNIVWTLSNLCRYKNPGPDFDIIRGCLPVLNRLLHVNDVTILADSCWALSYLTDGSNDKIEAVINEGVVPQLVELLGSSDVSVLTPALRTIGNIVTGSDVQTETVLRAGALPQLKNILQHPRVNLVKEAAWTISNIAAGNITQIQEIIDNGILPPLVHTLDKGDFKSQKEAAWAVTNFTSGGSAEQIVTLVQHGLLKPFTSLLDSKDWKTVMVVLDGLKNVLETADKLGELDKAALMIEECGGLDKIEALQNHENQLVYQKASSLIDRYFSEDGTNPENEEIAWNGGEVPSGEFSF</sequence>
<evidence type="ECO:0000256" key="4">
    <source>
        <dbReference type="ARBA" id="ARBA00022927"/>
    </source>
</evidence>